<name>A0A4Q0VWI5_9BACI</name>
<dbReference type="OrthoDB" id="2915109at2"/>
<sequence length="161" mass="19316">MNPSFLNETNNKKEGTNVNVITTFEDRRRKKQWDFERQVLRKLSLSTIRGFIHTHFPSVFEEQKTGGSFVEDICVDFAIDAYLLGAEFSRFGYHGETAILVRRRCQEEYDEHVNHLYHQLSGLIFQNDQNDNFYILCEGFILYWWEKGFYEGEKRYRLKLH</sequence>
<protein>
    <submittedName>
        <fullName evidence="1">DUF2521 family protein</fullName>
    </submittedName>
</protein>
<evidence type="ECO:0000313" key="2">
    <source>
        <dbReference type="Proteomes" id="UP000290649"/>
    </source>
</evidence>
<dbReference type="InterPro" id="IPR019667">
    <property type="entry name" value="Uncharacterised_YbaK"/>
</dbReference>
<dbReference type="EMBL" id="QOUX01000019">
    <property type="protein sequence ID" value="RXJ03078.1"/>
    <property type="molecule type" value="Genomic_DNA"/>
</dbReference>
<dbReference type="Pfam" id="PF10730">
    <property type="entry name" value="DUF2521"/>
    <property type="match status" value="1"/>
</dbReference>
<reference evidence="1 2" key="1">
    <citation type="journal article" date="2019" name="Int. J. Syst. Evol. Microbiol.">
        <title>Anaerobacillus alkaliphilus sp. nov., a novel alkaliphilic and moderately halophilic bacterium.</title>
        <authorList>
            <person name="Borsodi A.K."/>
            <person name="Aszalos J.M."/>
            <person name="Bihari P."/>
            <person name="Nagy I."/>
            <person name="Schumann P."/>
            <person name="Sproer C."/>
            <person name="Kovacs A.L."/>
            <person name="Boka K."/>
            <person name="Dobosy P."/>
            <person name="Ovari M."/>
            <person name="Szili-Kovacs T."/>
            <person name="Toth E."/>
        </authorList>
    </citation>
    <scope>NUCLEOTIDE SEQUENCE [LARGE SCALE GENOMIC DNA]</scope>
    <source>
        <strain evidence="1 2">B16-10</strain>
    </source>
</reference>
<gene>
    <name evidence="1" type="ORF">DS745_04755</name>
</gene>
<dbReference type="Proteomes" id="UP000290649">
    <property type="component" value="Unassembled WGS sequence"/>
</dbReference>
<keyword evidence="2" id="KW-1185">Reference proteome</keyword>
<accession>A0A4Q0VWI5</accession>
<proteinExistence type="predicted"/>
<evidence type="ECO:0000313" key="1">
    <source>
        <dbReference type="EMBL" id="RXJ03078.1"/>
    </source>
</evidence>
<comment type="caution">
    <text evidence="1">The sequence shown here is derived from an EMBL/GenBank/DDBJ whole genome shotgun (WGS) entry which is preliminary data.</text>
</comment>
<dbReference type="AlphaFoldDB" id="A0A4Q0VWI5"/>
<organism evidence="1 2">
    <name type="scientific">Anaerobacillus alkaliphilus</name>
    <dbReference type="NCBI Taxonomy" id="1548597"/>
    <lineage>
        <taxon>Bacteria</taxon>
        <taxon>Bacillati</taxon>
        <taxon>Bacillota</taxon>
        <taxon>Bacilli</taxon>
        <taxon>Bacillales</taxon>
        <taxon>Bacillaceae</taxon>
        <taxon>Anaerobacillus</taxon>
    </lineage>
</organism>